<dbReference type="GO" id="GO:0008270">
    <property type="term" value="F:zinc ion binding"/>
    <property type="evidence" value="ECO:0007669"/>
    <property type="project" value="InterPro"/>
</dbReference>
<comment type="caution">
    <text evidence="11">The sequence shown here is derived from an EMBL/GenBank/DDBJ whole genome shotgun (WGS) entry which is preliminary data.</text>
</comment>
<keyword evidence="8" id="KW-0511">Multifunctional enzyme</keyword>
<feature type="domain" description="Formamidopyrimidine-DNA glycosylase catalytic" evidence="10">
    <location>
        <begin position="2"/>
        <end position="105"/>
    </location>
</feature>
<evidence type="ECO:0000256" key="5">
    <source>
        <dbReference type="ARBA" id="ARBA00023125"/>
    </source>
</evidence>
<comment type="similarity">
    <text evidence="2">Belongs to the FPG family.</text>
</comment>
<dbReference type="GO" id="GO:0016829">
    <property type="term" value="F:lyase activity"/>
    <property type="evidence" value="ECO:0007669"/>
    <property type="project" value="UniProtKB-KW"/>
</dbReference>
<dbReference type="InterPro" id="IPR018247">
    <property type="entry name" value="EF_Hand_1_Ca_BS"/>
</dbReference>
<dbReference type="PANTHER" id="PTHR22993">
    <property type="entry name" value="FORMAMIDOPYRIMIDINE-DNA GLYCOSYLASE"/>
    <property type="match status" value="1"/>
</dbReference>
<dbReference type="InterPro" id="IPR015886">
    <property type="entry name" value="H2TH_FPG"/>
</dbReference>
<dbReference type="PROSITE" id="PS51068">
    <property type="entry name" value="FPG_CAT"/>
    <property type="match status" value="1"/>
</dbReference>
<sequence>MPELPDLEVFSANLNRELKGRILEDIKVSRKAKLNVTKRKLSQALKGQRLTGVYREGKMLYFYFRNKNVLALHMMLRGKLYRLEDENPIPYTLFEFDFDGDKKIGLADYLGSAHAILNPEETGAPDALDKKVNQKFWKEKLQSRASIKNLLLDQHVVRGIGSAYADEILWESGISPFSISNKIPVDAIKRLAKAIPKILKHAVKQIRKEAPKIIGGEIRDFLLVHNARHKKSPGGAVIKVTKKGGRKTYYTNEQQLFK</sequence>
<evidence type="ECO:0000256" key="4">
    <source>
        <dbReference type="ARBA" id="ARBA00022801"/>
    </source>
</evidence>
<dbReference type="GO" id="GO:0003906">
    <property type="term" value="F:DNA-(apurinic or apyrimidinic site) endonuclease activity"/>
    <property type="evidence" value="ECO:0007669"/>
    <property type="project" value="InterPro"/>
</dbReference>
<dbReference type="SMART" id="SM00898">
    <property type="entry name" value="Fapy_DNA_glyco"/>
    <property type="match status" value="1"/>
</dbReference>
<evidence type="ECO:0000256" key="9">
    <source>
        <dbReference type="ARBA" id="ARBA00023295"/>
    </source>
</evidence>
<dbReference type="GO" id="GO:0003684">
    <property type="term" value="F:damaged DNA binding"/>
    <property type="evidence" value="ECO:0007669"/>
    <property type="project" value="InterPro"/>
</dbReference>
<dbReference type="Pfam" id="PF06831">
    <property type="entry name" value="H2TH"/>
    <property type="match status" value="1"/>
</dbReference>
<proteinExistence type="inferred from homology"/>
<dbReference type="PANTHER" id="PTHR22993:SF9">
    <property type="entry name" value="FORMAMIDOPYRIMIDINE-DNA GLYCOSYLASE"/>
    <property type="match status" value="1"/>
</dbReference>
<evidence type="ECO:0000256" key="7">
    <source>
        <dbReference type="ARBA" id="ARBA00023239"/>
    </source>
</evidence>
<dbReference type="SMART" id="SM01232">
    <property type="entry name" value="H2TH"/>
    <property type="match status" value="1"/>
</dbReference>
<protein>
    <recommendedName>
        <fullName evidence="10">Formamidopyrimidine-DNA glycosylase catalytic domain-containing protein</fullName>
    </recommendedName>
</protein>
<dbReference type="PROSITE" id="PS00018">
    <property type="entry name" value="EF_HAND_1"/>
    <property type="match status" value="1"/>
</dbReference>
<gene>
    <name evidence="11" type="ORF">OI18_20105</name>
</gene>
<reference evidence="11 12" key="1">
    <citation type="submission" date="2014-11" db="EMBL/GenBank/DDBJ databases">
        <title>Genome sequence of Flavihumibacter solisilvae 3-3.</title>
        <authorList>
            <person name="Zhou G."/>
            <person name="Li M."/>
            <person name="Wang G."/>
        </authorList>
    </citation>
    <scope>NUCLEOTIDE SEQUENCE [LARGE SCALE GENOMIC DNA]</scope>
    <source>
        <strain evidence="11 12">3-3</strain>
    </source>
</reference>
<dbReference type="InterPro" id="IPR010979">
    <property type="entry name" value="Ribosomal_uS13-like_H2TH"/>
</dbReference>
<evidence type="ECO:0000259" key="10">
    <source>
        <dbReference type="PROSITE" id="PS51068"/>
    </source>
</evidence>
<dbReference type="AlphaFoldDB" id="A0A0C1L0I6"/>
<comment type="catalytic activity">
    <reaction evidence="1">
        <text>Hydrolysis of DNA containing ring-opened 7-methylguanine residues, releasing 2,6-diamino-4-hydroxy-5-(N-methyl)formamidopyrimidine.</text>
        <dbReference type="EC" id="3.2.2.23"/>
    </reaction>
</comment>
<evidence type="ECO:0000256" key="1">
    <source>
        <dbReference type="ARBA" id="ARBA00001668"/>
    </source>
</evidence>
<dbReference type="Gene3D" id="1.10.8.50">
    <property type="match status" value="1"/>
</dbReference>
<keyword evidence="3" id="KW-0227">DNA damage</keyword>
<dbReference type="OrthoDB" id="9800855at2"/>
<evidence type="ECO:0000313" key="12">
    <source>
        <dbReference type="Proteomes" id="UP000031408"/>
    </source>
</evidence>
<dbReference type="GO" id="GO:0006284">
    <property type="term" value="P:base-excision repair"/>
    <property type="evidence" value="ECO:0007669"/>
    <property type="project" value="InterPro"/>
</dbReference>
<accession>A0A0C1L0I6</accession>
<keyword evidence="5" id="KW-0238">DNA-binding</keyword>
<dbReference type="SUPFAM" id="SSF46946">
    <property type="entry name" value="S13-like H2TH domain"/>
    <property type="match status" value="1"/>
</dbReference>
<keyword evidence="4" id="KW-0378">Hydrolase</keyword>
<dbReference type="InterPro" id="IPR012319">
    <property type="entry name" value="FPG_cat"/>
</dbReference>
<dbReference type="Proteomes" id="UP000031408">
    <property type="component" value="Unassembled WGS sequence"/>
</dbReference>
<evidence type="ECO:0000256" key="2">
    <source>
        <dbReference type="ARBA" id="ARBA00009409"/>
    </source>
</evidence>
<evidence type="ECO:0000256" key="3">
    <source>
        <dbReference type="ARBA" id="ARBA00022763"/>
    </source>
</evidence>
<dbReference type="Pfam" id="PF01149">
    <property type="entry name" value="Fapy_DNA_glyco"/>
    <property type="match status" value="1"/>
</dbReference>
<keyword evidence="7" id="KW-0456">Lyase</keyword>
<dbReference type="RefSeq" id="WP_039143180.1">
    <property type="nucleotide sequence ID" value="NZ_JSVC01000024.1"/>
</dbReference>
<keyword evidence="6" id="KW-0234">DNA repair</keyword>
<dbReference type="STRING" id="1349421.OI18_20105"/>
<evidence type="ECO:0000256" key="6">
    <source>
        <dbReference type="ARBA" id="ARBA00023204"/>
    </source>
</evidence>
<dbReference type="InterPro" id="IPR035937">
    <property type="entry name" value="FPG_N"/>
</dbReference>
<evidence type="ECO:0000256" key="8">
    <source>
        <dbReference type="ARBA" id="ARBA00023268"/>
    </source>
</evidence>
<organism evidence="11 12">
    <name type="scientific">Flavihumibacter solisilvae</name>
    <dbReference type="NCBI Taxonomy" id="1349421"/>
    <lineage>
        <taxon>Bacteria</taxon>
        <taxon>Pseudomonadati</taxon>
        <taxon>Bacteroidota</taxon>
        <taxon>Chitinophagia</taxon>
        <taxon>Chitinophagales</taxon>
        <taxon>Chitinophagaceae</taxon>
        <taxon>Flavihumibacter</taxon>
    </lineage>
</organism>
<evidence type="ECO:0000313" key="11">
    <source>
        <dbReference type="EMBL" id="KIC93046.1"/>
    </source>
</evidence>
<dbReference type="GO" id="GO:0034039">
    <property type="term" value="F:8-oxo-7,8-dihydroguanine DNA N-glycosylase activity"/>
    <property type="evidence" value="ECO:0007669"/>
    <property type="project" value="TreeGrafter"/>
</dbReference>
<dbReference type="EMBL" id="JSVC01000024">
    <property type="protein sequence ID" value="KIC93046.1"/>
    <property type="molecule type" value="Genomic_DNA"/>
</dbReference>
<dbReference type="SUPFAM" id="SSF81624">
    <property type="entry name" value="N-terminal domain of MutM-like DNA repair proteins"/>
    <property type="match status" value="1"/>
</dbReference>
<dbReference type="Gene3D" id="3.20.190.10">
    <property type="entry name" value="MutM-like, N-terminal"/>
    <property type="match status" value="1"/>
</dbReference>
<name>A0A0C1L0I6_9BACT</name>
<keyword evidence="9" id="KW-0326">Glycosidase</keyword>
<keyword evidence="12" id="KW-1185">Reference proteome</keyword>